<evidence type="ECO:0000313" key="10">
    <source>
        <dbReference type="Proteomes" id="UP000738359"/>
    </source>
</evidence>
<dbReference type="HAMAP" id="MF_00101">
    <property type="entry name" value="AcpS"/>
    <property type="match status" value="1"/>
</dbReference>
<dbReference type="InterPro" id="IPR008278">
    <property type="entry name" value="4-PPantetheinyl_Trfase_dom"/>
</dbReference>
<evidence type="ECO:0000313" key="9">
    <source>
        <dbReference type="EMBL" id="KAF9961881.1"/>
    </source>
</evidence>
<comment type="caution">
    <text evidence="9">The sequence shown here is derived from an EMBL/GenBank/DDBJ whole genome shotgun (WGS) entry which is preliminary data.</text>
</comment>
<evidence type="ECO:0000256" key="6">
    <source>
        <dbReference type="ARBA" id="ARBA00023098"/>
    </source>
</evidence>
<proteinExistence type="inferred from homology"/>
<dbReference type="AlphaFoldDB" id="A0A9P6J4I4"/>
<keyword evidence="10" id="KW-1185">Reference proteome</keyword>
<dbReference type="Pfam" id="PF01648">
    <property type="entry name" value="ACPS"/>
    <property type="match status" value="1"/>
</dbReference>
<evidence type="ECO:0000256" key="2">
    <source>
        <dbReference type="ARBA" id="ARBA00022679"/>
    </source>
</evidence>
<evidence type="ECO:0000259" key="8">
    <source>
        <dbReference type="Pfam" id="PF01648"/>
    </source>
</evidence>
<keyword evidence="7" id="KW-0275">Fatty acid biosynthesis</keyword>
<gene>
    <name evidence="9" type="ORF">BGZ70_008171</name>
</gene>
<evidence type="ECO:0000256" key="4">
    <source>
        <dbReference type="ARBA" id="ARBA00022832"/>
    </source>
</evidence>
<dbReference type="SUPFAM" id="SSF56214">
    <property type="entry name" value="4'-phosphopantetheinyl transferase"/>
    <property type="match status" value="1"/>
</dbReference>
<dbReference type="EMBL" id="JAAAHY010000569">
    <property type="protein sequence ID" value="KAF9961881.1"/>
    <property type="molecule type" value="Genomic_DNA"/>
</dbReference>
<keyword evidence="4" id="KW-0276">Fatty acid metabolism</keyword>
<organism evidence="9 10">
    <name type="scientific">Mortierella alpina</name>
    <name type="common">Oleaginous fungus</name>
    <name type="synonym">Mortierella renispora</name>
    <dbReference type="NCBI Taxonomy" id="64518"/>
    <lineage>
        <taxon>Eukaryota</taxon>
        <taxon>Fungi</taxon>
        <taxon>Fungi incertae sedis</taxon>
        <taxon>Mucoromycota</taxon>
        <taxon>Mortierellomycotina</taxon>
        <taxon>Mortierellomycetes</taxon>
        <taxon>Mortierellales</taxon>
        <taxon>Mortierellaceae</taxon>
        <taxon>Mortierella</taxon>
    </lineage>
</organism>
<keyword evidence="1" id="KW-0444">Lipid biosynthesis</keyword>
<dbReference type="InterPro" id="IPR002582">
    <property type="entry name" value="ACPS"/>
</dbReference>
<feature type="domain" description="4'-phosphopantetheinyl transferase" evidence="8">
    <location>
        <begin position="5"/>
        <end position="97"/>
    </location>
</feature>
<dbReference type="GO" id="GO:0008897">
    <property type="term" value="F:holo-[acyl-carrier-protein] synthase activity"/>
    <property type="evidence" value="ECO:0007669"/>
    <property type="project" value="InterPro"/>
</dbReference>
<evidence type="ECO:0000256" key="3">
    <source>
        <dbReference type="ARBA" id="ARBA00022723"/>
    </source>
</evidence>
<reference evidence="9" key="1">
    <citation type="journal article" date="2020" name="Fungal Divers.">
        <title>Resolving the Mortierellaceae phylogeny through synthesis of multi-gene phylogenetics and phylogenomics.</title>
        <authorList>
            <person name="Vandepol N."/>
            <person name="Liber J."/>
            <person name="Desiro A."/>
            <person name="Na H."/>
            <person name="Kennedy M."/>
            <person name="Barry K."/>
            <person name="Grigoriev I.V."/>
            <person name="Miller A.N."/>
            <person name="O'Donnell K."/>
            <person name="Stajich J.E."/>
            <person name="Bonito G."/>
        </authorList>
    </citation>
    <scope>NUCLEOTIDE SEQUENCE</scope>
    <source>
        <strain evidence="9">CK1249</strain>
    </source>
</reference>
<dbReference type="InterPro" id="IPR037143">
    <property type="entry name" value="4-PPantetheinyl_Trfase_dom_sf"/>
</dbReference>
<keyword evidence="6" id="KW-0443">Lipid metabolism</keyword>
<dbReference type="GO" id="GO:0000287">
    <property type="term" value="F:magnesium ion binding"/>
    <property type="evidence" value="ECO:0007669"/>
    <property type="project" value="InterPro"/>
</dbReference>
<evidence type="ECO:0000256" key="7">
    <source>
        <dbReference type="ARBA" id="ARBA00023160"/>
    </source>
</evidence>
<keyword evidence="2" id="KW-0808">Transferase</keyword>
<dbReference type="GO" id="GO:0006633">
    <property type="term" value="P:fatty acid biosynthetic process"/>
    <property type="evidence" value="ECO:0007669"/>
    <property type="project" value="UniProtKB-KW"/>
</dbReference>
<sequence>MTILGIGIDILHLPRLRQVLLKHPERFLTRILTRSEQAEFRAIQAKAGGQIDHDKPVQFLGARWALKEACYKAVYPHHKLTWQDVTVIKENGKPALSIPEQARFGIGKSHVSVSHDGDYLIGQVLIESPSPSSH</sequence>
<keyword evidence="5" id="KW-0460">Magnesium</keyword>
<dbReference type="OrthoDB" id="15433at2759"/>
<protein>
    <recommendedName>
        <fullName evidence="8">4'-phosphopantetheinyl transferase domain-containing protein</fullName>
    </recommendedName>
</protein>
<dbReference type="NCBIfam" id="TIGR00516">
    <property type="entry name" value="acpS"/>
    <property type="match status" value="1"/>
</dbReference>
<dbReference type="Gene3D" id="3.90.470.20">
    <property type="entry name" value="4'-phosphopantetheinyl transferase domain"/>
    <property type="match status" value="1"/>
</dbReference>
<evidence type="ECO:0000256" key="5">
    <source>
        <dbReference type="ARBA" id="ARBA00022842"/>
    </source>
</evidence>
<dbReference type="Proteomes" id="UP000738359">
    <property type="component" value="Unassembled WGS sequence"/>
</dbReference>
<name>A0A9P6J4I4_MORAP</name>
<keyword evidence="3" id="KW-0479">Metal-binding</keyword>
<dbReference type="InterPro" id="IPR004568">
    <property type="entry name" value="Ppantetheine-prot_Trfase_dom"/>
</dbReference>
<dbReference type="NCBIfam" id="TIGR00556">
    <property type="entry name" value="pantethn_trn"/>
    <property type="match status" value="1"/>
</dbReference>
<evidence type="ECO:0000256" key="1">
    <source>
        <dbReference type="ARBA" id="ARBA00022516"/>
    </source>
</evidence>
<accession>A0A9P6J4I4</accession>